<keyword evidence="1" id="KW-0472">Membrane</keyword>
<proteinExistence type="predicted"/>
<dbReference type="EMBL" id="WOFV02000009">
    <property type="protein sequence ID" value="NAS17183.1"/>
    <property type="molecule type" value="Genomic_DNA"/>
</dbReference>
<dbReference type="Proteomes" id="UP000321089">
    <property type="component" value="Unassembled WGS sequence"/>
</dbReference>
<reference evidence="2 4" key="1">
    <citation type="submission" date="2019-07" db="EMBL/GenBank/DDBJ databases">
        <title>Whole genome shotgun sequence of Clostridium butyricum NBRC 3858.</title>
        <authorList>
            <person name="Hosoyama A."/>
            <person name="Uohara A."/>
            <person name="Ohji S."/>
            <person name="Ichikawa N."/>
        </authorList>
    </citation>
    <scope>NUCLEOTIDE SEQUENCE [LARGE SCALE GENOMIC DNA]</scope>
    <source>
        <strain evidence="2 4">NBRC 3858</strain>
    </source>
</reference>
<evidence type="ECO:0000256" key="1">
    <source>
        <dbReference type="SAM" id="Phobius"/>
    </source>
</evidence>
<dbReference type="Proteomes" id="UP000474042">
    <property type="component" value="Unassembled WGS sequence"/>
</dbReference>
<dbReference type="RefSeq" id="WP_058141999.1">
    <property type="nucleotide sequence ID" value="NZ_BKBC01000047.1"/>
</dbReference>
<evidence type="ECO:0000313" key="3">
    <source>
        <dbReference type="EMBL" id="NAS17183.1"/>
    </source>
</evidence>
<gene>
    <name evidence="2" type="ORF">CBU02nite_28950</name>
    <name evidence="3" type="ORF">GND98_004665</name>
</gene>
<reference evidence="3 5" key="2">
    <citation type="submission" date="2020-01" db="EMBL/GenBank/DDBJ databases">
        <title>Genome sequence of a 1,3-propanediol producer, Clostridium butyricum S3.</title>
        <authorList>
            <person name="Zhou J."/>
        </authorList>
    </citation>
    <scope>NUCLEOTIDE SEQUENCE [LARGE SCALE GENOMIC DNA]</scope>
    <source>
        <strain evidence="3 5">S3</strain>
    </source>
</reference>
<keyword evidence="1" id="KW-1133">Transmembrane helix</keyword>
<keyword evidence="1" id="KW-0812">Transmembrane</keyword>
<evidence type="ECO:0000313" key="4">
    <source>
        <dbReference type="Proteomes" id="UP000321089"/>
    </source>
</evidence>
<accession>A0A3R9DIZ6</accession>
<dbReference type="EMBL" id="BKBC01000047">
    <property type="protein sequence ID" value="GEQ22389.1"/>
    <property type="molecule type" value="Genomic_DNA"/>
</dbReference>
<sequence length="61" mass="7120">MQIDLSTIAVTIMNIVLYLVILILICKGIKKIENFINRNKEMDKKIDIIMNTLKNKEKNLD</sequence>
<dbReference type="AlphaFoldDB" id="A0A3R9DIZ6"/>
<name>A0A3R9DIZ6_CLOBU</name>
<organism evidence="2 4">
    <name type="scientific">Clostridium butyricum</name>
    <dbReference type="NCBI Taxonomy" id="1492"/>
    <lineage>
        <taxon>Bacteria</taxon>
        <taxon>Bacillati</taxon>
        <taxon>Bacillota</taxon>
        <taxon>Clostridia</taxon>
        <taxon>Eubacteriales</taxon>
        <taxon>Clostridiaceae</taxon>
        <taxon>Clostridium</taxon>
    </lineage>
</organism>
<protein>
    <submittedName>
        <fullName evidence="2">Uncharacterized protein</fullName>
    </submittedName>
</protein>
<dbReference type="KEGG" id="cbut:ATN24_10450"/>
<comment type="caution">
    <text evidence="2">The sequence shown here is derived from an EMBL/GenBank/DDBJ whole genome shotgun (WGS) entry which is preliminary data.</text>
</comment>
<evidence type="ECO:0000313" key="2">
    <source>
        <dbReference type="EMBL" id="GEQ22389.1"/>
    </source>
</evidence>
<feature type="transmembrane region" description="Helical" evidence="1">
    <location>
        <begin position="6"/>
        <end position="26"/>
    </location>
</feature>
<evidence type="ECO:0000313" key="5">
    <source>
        <dbReference type="Proteomes" id="UP000474042"/>
    </source>
</evidence>